<reference evidence="3" key="1">
    <citation type="submission" date="2015-03" db="EMBL/GenBank/DDBJ databases">
        <authorList>
            <person name="Urmite Genomes"/>
        </authorList>
    </citation>
    <scope>NUCLEOTIDE SEQUENCE [LARGE SCALE GENOMIC DNA]</scope>
    <source>
        <strain evidence="3">FF10</strain>
    </source>
</reference>
<evidence type="ECO:0000313" key="2">
    <source>
        <dbReference type="EMBL" id="CQR24467.1"/>
    </source>
</evidence>
<dbReference type="STRING" id="1608583.BN1356_00813"/>
<dbReference type="Gene3D" id="3.40.630.30">
    <property type="match status" value="1"/>
</dbReference>
<evidence type="ECO:0000313" key="3">
    <source>
        <dbReference type="Proteomes" id="UP000198604"/>
    </source>
</evidence>
<dbReference type="PROSITE" id="PS51186">
    <property type="entry name" value="GNAT"/>
    <property type="match status" value="1"/>
</dbReference>
<dbReference type="GO" id="GO:0016747">
    <property type="term" value="F:acyltransferase activity, transferring groups other than amino-acyl groups"/>
    <property type="evidence" value="ECO:0007669"/>
    <property type="project" value="InterPro"/>
</dbReference>
<dbReference type="OrthoDB" id="9797178at2"/>
<sequence length="170" mass="18913">MQIRKEVPADYEMVYTIVKSAFESAEHSDGNEHNLVNDLRNGDAFIPELSLIAEIDGIIVGHIMFTKAKVNEESLIVLAPLSVSPKFQNKGVGTALILEGHNLARTLGYTYSVVLGSDIYYSRIGYKSANEFGIKPPFDVPTEYFMAYRLKDNTPPLCGTLKYAKEFGIE</sequence>
<dbReference type="AlphaFoldDB" id="A0A0E4H7E9"/>
<keyword evidence="3" id="KW-1185">Reference proteome</keyword>
<dbReference type="RefSeq" id="WP_093650127.1">
    <property type="nucleotide sequence ID" value="NZ_CTEN01000002.1"/>
</dbReference>
<keyword evidence="2" id="KW-0808">Transferase</keyword>
<dbReference type="EMBL" id="CTEN01000002">
    <property type="protein sequence ID" value="CQR24467.1"/>
    <property type="molecule type" value="Genomic_DNA"/>
</dbReference>
<accession>A0A0E4H7E9</accession>
<organism evidence="2 3">
    <name type="scientific">Streptococcus varani</name>
    <dbReference type="NCBI Taxonomy" id="1608583"/>
    <lineage>
        <taxon>Bacteria</taxon>
        <taxon>Bacillati</taxon>
        <taxon>Bacillota</taxon>
        <taxon>Bacilli</taxon>
        <taxon>Lactobacillales</taxon>
        <taxon>Streptococcaceae</taxon>
        <taxon>Streptococcus</taxon>
    </lineage>
</organism>
<dbReference type="SUPFAM" id="SSF55729">
    <property type="entry name" value="Acyl-CoA N-acyltransferases (Nat)"/>
    <property type="match status" value="1"/>
</dbReference>
<dbReference type="InterPro" id="IPR016181">
    <property type="entry name" value="Acyl_CoA_acyltransferase"/>
</dbReference>
<evidence type="ECO:0000259" key="1">
    <source>
        <dbReference type="PROSITE" id="PS51186"/>
    </source>
</evidence>
<gene>
    <name evidence="2" type="ORF">BN1356_00813</name>
</gene>
<dbReference type="Pfam" id="PF00583">
    <property type="entry name" value="Acetyltransf_1"/>
    <property type="match status" value="1"/>
</dbReference>
<proteinExistence type="predicted"/>
<dbReference type="Proteomes" id="UP000198604">
    <property type="component" value="Unassembled WGS sequence"/>
</dbReference>
<protein>
    <submittedName>
        <fullName evidence="2">GNAT family acetyltransferase</fullName>
    </submittedName>
</protein>
<dbReference type="CDD" id="cd04301">
    <property type="entry name" value="NAT_SF"/>
    <property type="match status" value="1"/>
</dbReference>
<feature type="domain" description="N-acetyltransferase" evidence="1">
    <location>
        <begin position="1"/>
        <end position="151"/>
    </location>
</feature>
<dbReference type="InterPro" id="IPR000182">
    <property type="entry name" value="GNAT_dom"/>
</dbReference>
<name>A0A0E4H7E9_9STRE</name>